<evidence type="ECO:0008006" key="3">
    <source>
        <dbReference type="Google" id="ProtNLM"/>
    </source>
</evidence>
<sequence>MDGDLESYLDEHDHIITAREARSVGIRTEKIQAAVRTGELVRVVRGGYVTRSAMLAVSYEARHVLRTTVLLRTRPEDVAASHTSAAAMWGLPVPASELERMHVCHRTRKGTTRVHREFTVHCCPGEDAVVPAEVVRSSNTFGLVLPAGDPGPDDADARPSPAATGTVLVVHPAVAAIQSAQLTRTSIAVSIIDAVRQRRLATVPELREWLDRMRFVPGIPHVREALAKSDGLAESPPESWLRLILVELGYTVVAQHTICEDGRVFARVDFYLPELGVVVEFDGRVKYVRPDGSGDGDAVVAEKLREDRIRRLGYGVVRVGSQDLRRPDLIDRHIKDAARTVRWEKLAS</sequence>
<name>A0ABV5V0Z2_9MICO</name>
<comment type="caution">
    <text evidence="1">The sequence shown here is derived from an EMBL/GenBank/DDBJ whole genome shotgun (WGS) entry which is preliminary data.</text>
</comment>
<evidence type="ECO:0000313" key="2">
    <source>
        <dbReference type="Proteomes" id="UP001589613"/>
    </source>
</evidence>
<proteinExistence type="predicted"/>
<gene>
    <name evidence="1" type="ORF">ACFFN0_05110</name>
</gene>
<evidence type="ECO:0000313" key="1">
    <source>
        <dbReference type="EMBL" id="MFB9731415.1"/>
    </source>
</evidence>
<organism evidence="1 2">
    <name type="scientific">Ornithinimicrobium kibberense</name>
    <dbReference type="NCBI Taxonomy" id="282060"/>
    <lineage>
        <taxon>Bacteria</taxon>
        <taxon>Bacillati</taxon>
        <taxon>Actinomycetota</taxon>
        <taxon>Actinomycetes</taxon>
        <taxon>Micrococcales</taxon>
        <taxon>Ornithinimicrobiaceae</taxon>
        <taxon>Ornithinimicrobium</taxon>
    </lineage>
</organism>
<accession>A0ABV5V0Z2</accession>
<protein>
    <recommendedName>
        <fullName evidence="3">AbiEi antitoxin of type IV toxin-antitoxin system</fullName>
    </recommendedName>
</protein>
<reference evidence="1 2" key="1">
    <citation type="submission" date="2024-09" db="EMBL/GenBank/DDBJ databases">
        <authorList>
            <person name="Sun Q."/>
            <person name="Mori K."/>
        </authorList>
    </citation>
    <scope>NUCLEOTIDE SEQUENCE [LARGE SCALE GENOMIC DNA]</scope>
    <source>
        <strain evidence="1 2">JCM 12763</strain>
    </source>
</reference>
<dbReference type="Gene3D" id="3.40.960.10">
    <property type="entry name" value="VSR Endonuclease"/>
    <property type="match status" value="1"/>
</dbReference>
<dbReference type="Proteomes" id="UP001589613">
    <property type="component" value="Unassembled WGS sequence"/>
</dbReference>
<dbReference type="RefSeq" id="WP_141337194.1">
    <property type="nucleotide sequence ID" value="NZ_JBHMAX010000010.1"/>
</dbReference>
<keyword evidence="2" id="KW-1185">Reference proteome</keyword>
<dbReference type="EMBL" id="JBHMAX010000010">
    <property type="protein sequence ID" value="MFB9731415.1"/>
    <property type="molecule type" value="Genomic_DNA"/>
</dbReference>